<evidence type="ECO:0000313" key="3">
    <source>
        <dbReference type="Proteomes" id="UP000235916"/>
    </source>
</evidence>
<gene>
    <name evidence="2" type="ORF">C1O66_03890</name>
</gene>
<dbReference type="GO" id="GO:0016226">
    <property type="term" value="P:iron-sulfur cluster assembly"/>
    <property type="evidence" value="ECO:0007669"/>
    <property type="project" value="TreeGrafter"/>
</dbReference>
<organism evidence="2 3">
    <name type="scientific">Kinneretia aquatilis</name>
    <dbReference type="NCBI Taxonomy" id="2070761"/>
    <lineage>
        <taxon>Bacteria</taxon>
        <taxon>Pseudomonadati</taxon>
        <taxon>Pseudomonadota</taxon>
        <taxon>Betaproteobacteria</taxon>
        <taxon>Burkholderiales</taxon>
        <taxon>Sphaerotilaceae</taxon>
        <taxon>Roseateles</taxon>
    </lineage>
</organism>
<protein>
    <submittedName>
        <fullName evidence="2">Folate-binding protein YgfZ</fullName>
    </submittedName>
</protein>
<dbReference type="Gene3D" id="2.40.30.160">
    <property type="match status" value="1"/>
</dbReference>
<dbReference type="AlphaFoldDB" id="A0A2N8KTH3"/>
<accession>A0A2N8KTH3</accession>
<dbReference type="PANTHER" id="PTHR22602">
    <property type="entry name" value="TRANSFERASE CAF17, MITOCHONDRIAL-RELATED"/>
    <property type="match status" value="1"/>
</dbReference>
<dbReference type="EMBL" id="POSP01000003">
    <property type="protein sequence ID" value="PND36768.1"/>
    <property type="molecule type" value="Genomic_DNA"/>
</dbReference>
<dbReference type="PANTHER" id="PTHR22602:SF0">
    <property type="entry name" value="TRANSFERASE CAF17, MITOCHONDRIAL-RELATED"/>
    <property type="match status" value="1"/>
</dbReference>
<dbReference type="InterPro" id="IPR027266">
    <property type="entry name" value="TrmE/GcvT-like"/>
</dbReference>
<dbReference type="InterPro" id="IPR045179">
    <property type="entry name" value="YgfZ/GcvT"/>
</dbReference>
<dbReference type="InterPro" id="IPR017703">
    <property type="entry name" value="YgfZ/GCV_T_CS"/>
</dbReference>
<reference evidence="2 3" key="1">
    <citation type="submission" date="2018-01" db="EMBL/GenBank/DDBJ databases">
        <title>Draft genome sequence of Paucibacter aquatile CR182 isolated from freshwater of the Nakdong River.</title>
        <authorList>
            <person name="Choi A."/>
            <person name="Chung E.J."/>
        </authorList>
    </citation>
    <scope>NUCLEOTIDE SEQUENCE [LARGE SCALE GENOMIC DNA]</scope>
    <source>
        <strain evidence="2 3">CR182</strain>
    </source>
</reference>
<proteinExistence type="predicted"/>
<keyword evidence="1" id="KW-0809">Transit peptide</keyword>
<sequence>MIIGGMTTLPETTLSLPASAALRLTDWGVIRAQGEDAAKFLHSQLTQDFALLGPDQARLAGFCSAKGRLLATLLGWREGEHDVLLALPAALLPAILKRLSMFVLRAKCKLSDASAEWAIWGEIAQPQDGARWALSREDGEDGEGARIRLPDVASHSRWLRIQPAAAAAPALPTLNAQDWAWLEVQAGLAWVQAATQEQFVPQMLNLELLDGVNFKKGCYPGQEVVARSQYRGTLKRRTFLYELQGAAQAGQEIFHSEDPGQPAGLVALAAVRDDGRSLILAETKIAALESGSLHLGGPDGPRLQPRALPYELKSLE</sequence>
<comment type="caution">
    <text evidence="2">The sequence shown here is derived from an EMBL/GenBank/DDBJ whole genome shotgun (WGS) entry which is preliminary data.</text>
</comment>
<evidence type="ECO:0000313" key="2">
    <source>
        <dbReference type="EMBL" id="PND36768.1"/>
    </source>
</evidence>
<dbReference type="Proteomes" id="UP000235916">
    <property type="component" value="Unassembled WGS sequence"/>
</dbReference>
<evidence type="ECO:0000256" key="1">
    <source>
        <dbReference type="ARBA" id="ARBA00022946"/>
    </source>
</evidence>
<dbReference type="Gene3D" id="3.30.1360.120">
    <property type="entry name" value="Probable tRNA modification gtpase trme, domain 1"/>
    <property type="match status" value="1"/>
</dbReference>
<dbReference type="SUPFAM" id="SSF103025">
    <property type="entry name" value="Folate-binding domain"/>
    <property type="match status" value="1"/>
</dbReference>
<name>A0A2N8KTH3_9BURK</name>
<dbReference type="NCBIfam" id="TIGR03317">
    <property type="entry name" value="ygfZ_signature"/>
    <property type="match status" value="1"/>
</dbReference>
<dbReference type="OrthoDB" id="9796287at2"/>
<keyword evidence="3" id="KW-1185">Reference proteome</keyword>